<dbReference type="SMART" id="SM00347">
    <property type="entry name" value="HTH_MARR"/>
    <property type="match status" value="1"/>
</dbReference>
<dbReference type="AlphaFoldDB" id="A0A540VPX0"/>
<evidence type="ECO:0000256" key="1">
    <source>
        <dbReference type="ARBA" id="ARBA00023015"/>
    </source>
</evidence>
<proteinExistence type="predicted"/>
<dbReference type="PANTHER" id="PTHR33164">
    <property type="entry name" value="TRANSCRIPTIONAL REGULATOR, MARR FAMILY"/>
    <property type="match status" value="1"/>
</dbReference>
<dbReference type="InterPro" id="IPR039422">
    <property type="entry name" value="MarR/SlyA-like"/>
</dbReference>
<dbReference type="Gene3D" id="1.10.10.10">
    <property type="entry name" value="Winged helix-like DNA-binding domain superfamily/Winged helix DNA-binding domain"/>
    <property type="match status" value="1"/>
</dbReference>
<dbReference type="PANTHER" id="PTHR33164:SF89">
    <property type="entry name" value="MARR FAMILY REGULATORY PROTEIN"/>
    <property type="match status" value="1"/>
</dbReference>
<gene>
    <name evidence="5" type="ORF">FKY71_11840</name>
</gene>
<dbReference type="EMBL" id="VIFK01000132">
    <property type="protein sequence ID" value="TQE98810.1"/>
    <property type="molecule type" value="Genomic_DNA"/>
</dbReference>
<dbReference type="InterPro" id="IPR036390">
    <property type="entry name" value="WH_DNA-bd_sf"/>
</dbReference>
<evidence type="ECO:0000256" key="3">
    <source>
        <dbReference type="ARBA" id="ARBA00023163"/>
    </source>
</evidence>
<sequence>MDMSDNTSELTADLIIHAANLASGSHRAPSLSAAQWAALRFFARANDFSRTPSAFASYHGTTRGTASQTVKSLVQKGYLRRERSTADGRRKELHLTTEGEQALMGDPADALVRAIDMLPPAKRRALEDVMRRITAHVDTQCGEPTFGVCADCGYRDDRGSQGAVCRVTGEPVGRSDAQQLCYAFTPDSALPDTQV</sequence>
<name>A0A540VPX0_9GAMM</name>
<dbReference type="GO" id="GO:0003677">
    <property type="term" value="F:DNA binding"/>
    <property type="evidence" value="ECO:0007669"/>
    <property type="project" value="UniProtKB-KW"/>
</dbReference>
<evidence type="ECO:0000256" key="2">
    <source>
        <dbReference type="ARBA" id="ARBA00023125"/>
    </source>
</evidence>
<dbReference type="InterPro" id="IPR036388">
    <property type="entry name" value="WH-like_DNA-bd_sf"/>
</dbReference>
<dbReference type="PROSITE" id="PS01117">
    <property type="entry name" value="HTH_MARR_1"/>
    <property type="match status" value="1"/>
</dbReference>
<feature type="domain" description="HTH marR-type" evidence="4">
    <location>
        <begin position="1"/>
        <end position="135"/>
    </location>
</feature>
<dbReference type="PROSITE" id="PS50995">
    <property type="entry name" value="HTH_MARR_2"/>
    <property type="match status" value="1"/>
</dbReference>
<dbReference type="Pfam" id="PF12802">
    <property type="entry name" value="MarR_2"/>
    <property type="match status" value="1"/>
</dbReference>
<dbReference type="GO" id="GO:0003700">
    <property type="term" value="F:DNA-binding transcription factor activity"/>
    <property type="evidence" value="ECO:0007669"/>
    <property type="project" value="InterPro"/>
</dbReference>
<keyword evidence="3" id="KW-0804">Transcription</keyword>
<evidence type="ECO:0000313" key="5">
    <source>
        <dbReference type="EMBL" id="TQE98810.1"/>
    </source>
</evidence>
<evidence type="ECO:0000259" key="4">
    <source>
        <dbReference type="PROSITE" id="PS50995"/>
    </source>
</evidence>
<organism evidence="5 6">
    <name type="scientific">Spiribacter salinus</name>
    <dbReference type="NCBI Taxonomy" id="1335746"/>
    <lineage>
        <taxon>Bacteria</taxon>
        <taxon>Pseudomonadati</taxon>
        <taxon>Pseudomonadota</taxon>
        <taxon>Gammaproteobacteria</taxon>
        <taxon>Chromatiales</taxon>
        <taxon>Ectothiorhodospiraceae</taxon>
        <taxon>Spiribacter</taxon>
    </lineage>
</organism>
<accession>A0A540VPX0</accession>
<keyword evidence="1" id="KW-0805">Transcription regulation</keyword>
<dbReference type="GO" id="GO:0006950">
    <property type="term" value="P:response to stress"/>
    <property type="evidence" value="ECO:0007669"/>
    <property type="project" value="TreeGrafter"/>
</dbReference>
<dbReference type="SUPFAM" id="SSF46785">
    <property type="entry name" value="Winged helix' DNA-binding domain"/>
    <property type="match status" value="1"/>
</dbReference>
<protein>
    <submittedName>
        <fullName evidence="5">MarR family transcriptional regulator</fullName>
    </submittedName>
</protein>
<evidence type="ECO:0000313" key="6">
    <source>
        <dbReference type="Proteomes" id="UP000315400"/>
    </source>
</evidence>
<dbReference type="InterPro" id="IPR023187">
    <property type="entry name" value="Tscrpt_reg_MarR-type_CS"/>
</dbReference>
<keyword evidence="2" id="KW-0238">DNA-binding</keyword>
<comment type="caution">
    <text evidence="5">The sequence shown here is derived from an EMBL/GenBank/DDBJ whole genome shotgun (WGS) entry which is preliminary data.</text>
</comment>
<reference evidence="5 6" key="1">
    <citation type="submission" date="2019-06" db="EMBL/GenBank/DDBJ databases">
        <title>Metagenome assembled Genome of Spiribacter salinus SL48-SHIP from the microbial mat of Salt Lake 48 (Novosibirsk region, Russia).</title>
        <authorList>
            <person name="Shipova A."/>
            <person name="Rozanov A.S."/>
            <person name="Bryanskaya A.V."/>
            <person name="Peltek S.E."/>
        </authorList>
    </citation>
    <scope>NUCLEOTIDE SEQUENCE [LARGE SCALE GENOMIC DNA]</scope>
    <source>
        <strain evidence="5">SL48-SHIP-2</strain>
    </source>
</reference>
<dbReference type="Proteomes" id="UP000315400">
    <property type="component" value="Unassembled WGS sequence"/>
</dbReference>
<dbReference type="InterPro" id="IPR000835">
    <property type="entry name" value="HTH_MarR-typ"/>
</dbReference>